<feature type="compositionally biased region" description="Polar residues" evidence="1">
    <location>
        <begin position="51"/>
        <end position="62"/>
    </location>
</feature>
<accession>A0ABD0LJQ0</accession>
<dbReference type="EMBL" id="JACVVK020000044">
    <property type="protein sequence ID" value="KAK7499338.1"/>
    <property type="molecule type" value="Genomic_DNA"/>
</dbReference>
<dbReference type="AlphaFoldDB" id="A0ABD0LJQ0"/>
<feature type="compositionally biased region" description="Polar residues" evidence="1">
    <location>
        <begin position="134"/>
        <end position="151"/>
    </location>
</feature>
<feature type="region of interest" description="Disordered" evidence="1">
    <location>
        <begin position="1"/>
        <end position="62"/>
    </location>
</feature>
<feature type="region of interest" description="Disordered" evidence="1">
    <location>
        <begin position="424"/>
        <end position="447"/>
    </location>
</feature>
<evidence type="ECO:0000313" key="3">
    <source>
        <dbReference type="EMBL" id="KAK7499338.1"/>
    </source>
</evidence>
<feature type="region of interest" description="Disordered" evidence="1">
    <location>
        <begin position="100"/>
        <end position="187"/>
    </location>
</feature>
<dbReference type="Proteomes" id="UP001519460">
    <property type="component" value="Unassembled WGS sequence"/>
</dbReference>
<feature type="compositionally biased region" description="Low complexity" evidence="1">
    <location>
        <begin position="433"/>
        <end position="447"/>
    </location>
</feature>
<dbReference type="PANTHER" id="PTHR24213">
    <property type="entry name" value="ACTIN-BINDING LIM PROTEIN"/>
    <property type="match status" value="1"/>
</dbReference>
<dbReference type="PANTHER" id="PTHR24213:SF9">
    <property type="entry name" value="UNCOORDINATED 115A, ISOFORM B-RELATED"/>
    <property type="match status" value="1"/>
</dbReference>
<dbReference type="Pfam" id="PF02209">
    <property type="entry name" value="VHP"/>
    <property type="match status" value="1"/>
</dbReference>
<dbReference type="InterPro" id="IPR051618">
    <property type="entry name" value="Actin-binding_LIM"/>
</dbReference>
<feature type="compositionally biased region" description="Basic and acidic residues" evidence="1">
    <location>
        <begin position="239"/>
        <end position="251"/>
    </location>
</feature>
<reference evidence="3 4" key="1">
    <citation type="journal article" date="2023" name="Sci. Data">
        <title>Genome assembly of the Korean intertidal mud-creeper Batillaria attramentaria.</title>
        <authorList>
            <person name="Patra A.K."/>
            <person name="Ho P.T."/>
            <person name="Jun S."/>
            <person name="Lee S.J."/>
            <person name="Kim Y."/>
            <person name="Won Y.J."/>
        </authorList>
    </citation>
    <scope>NUCLEOTIDE SEQUENCE [LARGE SCALE GENOMIC DNA]</scope>
    <source>
        <strain evidence="3">Wonlab-2016</strain>
    </source>
</reference>
<feature type="region of interest" description="Disordered" evidence="1">
    <location>
        <begin position="209"/>
        <end position="257"/>
    </location>
</feature>
<organism evidence="3 4">
    <name type="scientific">Batillaria attramentaria</name>
    <dbReference type="NCBI Taxonomy" id="370345"/>
    <lineage>
        <taxon>Eukaryota</taxon>
        <taxon>Metazoa</taxon>
        <taxon>Spiralia</taxon>
        <taxon>Lophotrochozoa</taxon>
        <taxon>Mollusca</taxon>
        <taxon>Gastropoda</taxon>
        <taxon>Caenogastropoda</taxon>
        <taxon>Sorbeoconcha</taxon>
        <taxon>Cerithioidea</taxon>
        <taxon>Batillariidae</taxon>
        <taxon>Batillaria</taxon>
    </lineage>
</organism>
<dbReference type="SMART" id="SM00153">
    <property type="entry name" value="VHP"/>
    <property type="match status" value="1"/>
</dbReference>
<proteinExistence type="predicted"/>
<feature type="compositionally biased region" description="Acidic residues" evidence="1">
    <location>
        <begin position="276"/>
        <end position="285"/>
    </location>
</feature>
<keyword evidence="4" id="KW-1185">Reference proteome</keyword>
<feature type="compositionally biased region" description="Low complexity" evidence="1">
    <location>
        <begin position="104"/>
        <end position="123"/>
    </location>
</feature>
<feature type="compositionally biased region" description="Low complexity" evidence="1">
    <location>
        <begin position="155"/>
        <end position="166"/>
    </location>
</feature>
<dbReference type="InterPro" id="IPR036886">
    <property type="entry name" value="Villin_headpiece_dom_sf"/>
</dbReference>
<dbReference type="Gene3D" id="1.10.950.10">
    <property type="entry name" value="Villin headpiece domain"/>
    <property type="match status" value="1"/>
</dbReference>
<comment type="caution">
    <text evidence="3">The sequence shown here is derived from an EMBL/GenBank/DDBJ whole genome shotgun (WGS) entry which is preliminary data.</text>
</comment>
<feature type="compositionally biased region" description="Polar residues" evidence="1">
    <location>
        <begin position="23"/>
        <end position="42"/>
    </location>
</feature>
<evidence type="ECO:0000256" key="1">
    <source>
        <dbReference type="SAM" id="MobiDB-lite"/>
    </source>
</evidence>
<feature type="domain" description="HP" evidence="2">
    <location>
        <begin position="474"/>
        <end position="539"/>
    </location>
</feature>
<name>A0ABD0LJQ0_9CAEN</name>
<dbReference type="PROSITE" id="PS51089">
    <property type="entry name" value="HP"/>
    <property type="match status" value="1"/>
</dbReference>
<sequence length="539" mass="61019">MRHAFGTHSRQMLQRRCSGAMQPRSNNTSHLATPLSPGSTTDQSDDEAFTPTEQQVQPSGCDLLTTTFTPGGIISMRELCALGLNRNLFYPSPTDLHNPGCGQSSFRSPSPTSSFASISTTSSLRRQLRLSEPVSRSSEPNFGRFYTTSYLDQGKSGYLRRSSNSSSEKDRSKSPHFHRPANFTYSKEPPEFLKKKSTGMSALATGKRVVKVRRSSSPADLRNEEPIRMSVFPSAKPKAPNEPDKIERDDWPGPASPAAILSEILRERRRSRGEKDEDDEGEEVPEDPKIKRELDEISKIKDESGIGKVIYQELEELTHKPAKPLDPWKASRVPSAKYEPRYHTRFNSPMFASPSRFLDLRRRYWDDSDIRGYRSAATLANLPTPKPGYGPAYHTPRAATLPVSGMYGARDLVYFGFRDESQDAEGHQRSNYTSTSTLTGDSGSRGRSGVSSVAAYEVPSIPLLKLQKSTWHTECDPPIYPYEKLKITKFDLPRDVDRNMLEIHLNDEDFENLFHMPRERFHRLAEWKRNDMKKKLDLY</sequence>
<evidence type="ECO:0000313" key="4">
    <source>
        <dbReference type="Proteomes" id="UP001519460"/>
    </source>
</evidence>
<evidence type="ECO:0000259" key="2">
    <source>
        <dbReference type="PROSITE" id="PS51089"/>
    </source>
</evidence>
<protein>
    <recommendedName>
        <fullName evidence="2">HP domain-containing protein</fullName>
    </recommendedName>
</protein>
<dbReference type="SUPFAM" id="SSF47050">
    <property type="entry name" value="VHP, Villin headpiece domain"/>
    <property type="match status" value="1"/>
</dbReference>
<dbReference type="InterPro" id="IPR003128">
    <property type="entry name" value="Villin_headpiece"/>
</dbReference>
<gene>
    <name evidence="3" type="ORF">BaRGS_00009313</name>
</gene>
<feature type="region of interest" description="Disordered" evidence="1">
    <location>
        <begin position="269"/>
        <end position="291"/>
    </location>
</feature>